<evidence type="ECO:0000256" key="4">
    <source>
        <dbReference type="ARBA" id="ARBA00022917"/>
    </source>
</evidence>
<dbReference type="GO" id="GO:0004479">
    <property type="term" value="F:methionyl-tRNA formyltransferase activity"/>
    <property type="evidence" value="ECO:0007669"/>
    <property type="project" value="UniProtKB-UniRule"/>
</dbReference>
<dbReference type="PANTHER" id="PTHR11138:SF5">
    <property type="entry name" value="METHIONYL-TRNA FORMYLTRANSFERASE, MITOCHONDRIAL"/>
    <property type="match status" value="1"/>
</dbReference>
<reference evidence="9" key="1">
    <citation type="submission" date="2017-02" db="EMBL/GenBank/DDBJ databases">
        <authorList>
            <person name="Varghese N."/>
            <person name="Submissions S."/>
        </authorList>
    </citation>
    <scope>NUCLEOTIDE SEQUENCE [LARGE SCALE GENOMIC DNA]</scope>
    <source>
        <strain evidence="9">R11H</strain>
    </source>
</reference>
<name>A0A1T5CGS8_9SPHN</name>
<evidence type="ECO:0000256" key="3">
    <source>
        <dbReference type="ARBA" id="ARBA00022679"/>
    </source>
</evidence>
<dbReference type="SUPFAM" id="SSF50486">
    <property type="entry name" value="FMT C-terminal domain-like"/>
    <property type="match status" value="1"/>
</dbReference>
<dbReference type="InterPro" id="IPR002376">
    <property type="entry name" value="Formyl_transf_N"/>
</dbReference>
<comment type="similarity">
    <text evidence="1 5">Belongs to the Fmt family.</text>
</comment>
<evidence type="ECO:0000313" key="8">
    <source>
        <dbReference type="EMBL" id="SKB58659.1"/>
    </source>
</evidence>
<comment type="catalytic activity">
    <reaction evidence="5">
        <text>L-methionyl-tRNA(fMet) + (6R)-10-formyltetrahydrofolate = N-formyl-L-methionyl-tRNA(fMet) + (6S)-5,6,7,8-tetrahydrofolate + H(+)</text>
        <dbReference type="Rhea" id="RHEA:24380"/>
        <dbReference type="Rhea" id="RHEA-COMP:9952"/>
        <dbReference type="Rhea" id="RHEA-COMP:9953"/>
        <dbReference type="ChEBI" id="CHEBI:15378"/>
        <dbReference type="ChEBI" id="CHEBI:57453"/>
        <dbReference type="ChEBI" id="CHEBI:78530"/>
        <dbReference type="ChEBI" id="CHEBI:78844"/>
        <dbReference type="ChEBI" id="CHEBI:195366"/>
        <dbReference type="EC" id="2.1.2.9"/>
    </reaction>
</comment>
<dbReference type="InterPro" id="IPR005793">
    <property type="entry name" value="Formyl_trans_C"/>
</dbReference>
<keyword evidence="9" id="KW-1185">Reference proteome</keyword>
<dbReference type="SUPFAM" id="SSF53328">
    <property type="entry name" value="Formyltransferase"/>
    <property type="match status" value="1"/>
</dbReference>
<comment type="function">
    <text evidence="5">Attaches a formyl group to the free amino group of methionyl-tRNA(fMet). The formyl group appears to play a dual role in the initiator identity of N-formylmethionyl-tRNA by promoting its recognition by IF2 and preventing the misappropriation of this tRNA by the elongation apparatus.</text>
</comment>
<protein>
    <recommendedName>
        <fullName evidence="2 5">Methionyl-tRNA formyltransferase</fullName>
        <ecNumber evidence="2 5">2.1.2.9</ecNumber>
    </recommendedName>
</protein>
<dbReference type="PANTHER" id="PTHR11138">
    <property type="entry name" value="METHIONYL-TRNA FORMYLTRANSFERASE"/>
    <property type="match status" value="1"/>
</dbReference>
<dbReference type="InterPro" id="IPR005794">
    <property type="entry name" value="Fmt"/>
</dbReference>
<feature type="domain" description="Formyl transferase N-terminal" evidence="6">
    <location>
        <begin position="11"/>
        <end position="189"/>
    </location>
</feature>
<accession>A0A1T5CGS8</accession>
<evidence type="ECO:0000259" key="6">
    <source>
        <dbReference type="Pfam" id="PF00551"/>
    </source>
</evidence>
<feature type="binding site" evidence="5">
    <location>
        <begin position="119"/>
        <end position="122"/>
    </location>
    <ligand>
        <name>(6S)-5,6,7,8-tetrahydrofolate</name>
        <dbReference type="ChEBI" id="CHEBI:57453"/>
    </ligand>
</feature>
<sequence>MVLSGALEMTMRIAFMGTPPFAVPTLAALHAAGHEIAAVYTQPPRPAQRGKKLQMSAVHLWAEANGLFVRTPKSLKSAEEQSDFASLDLDVAVVAAYGLILPQAILDAPRAGCLNVHGSILPRWRGAAPVQRAILAGDAETGVTIMQMDAGLDTGAMRLIGRTPIGQKTAGELTDELAAMGAQLMVKALSDLHAFAPEPQPEEGATYAAKIDKSEARLDFLTSAVQVERQIRAFNPAPGAFFELEGERYKLLAADVVHPAETVAGAAPGVTLDDALTVACNPGAIRARRVQRAGKPAMDAAELLRGRAIPKGTRLA</sequence>
<keyword evidence="3 5" id="KW-0808">Transferase</keyword>
<evidence type="ECO:0000256" key="5">
    <source>
        <dbReference type="HAMAP-Rule" id="MF_00182"/>
    </source>
</evidence>
<dbReference type="CDD" id="cd08646">
    <property type="entry name" value="FMT_core_Met-tRNA-FMT_N"/>
    <property type="match status" value="1"/>
</dbReference>
<dbReference type="InterPro" id="IPR036477">
    <property type="entry name" value="Formyl_transf_N_sf"/>
</dbReference>
<dbReference type="Pfam" id="PF02911">
    <property type="entry name" value="Formyl_trans_C"/>
    <property type="match status" value="1"/>
</dbReference>
<dbReference type="Pfam" id="PF00551">
    <property type="entry name" value="Formyl_trans_N"/>
    <property type="match status" value="1"/>
</dbReference>
<organism evidence="8 9">
    <name type="scientific">Sphingopyxis flava</name>
    <dbReference type="NCBI Taxonomy" id="1507287"/>
    <lineage>
        <taxon>Bacteria</taxon>
        <taxon>Pseudomonadati</taxon>
        <taxon>Pseudomonadota</taxon>
        <taxon>Alphaproteobacteria</taxon>
        <taxon>Sphingomonadales</taxon>
        <taxon>Sphingomonadaceae</taxon>
        <taxon>Sphingopyxis</taxon>
    </lineage>
</organism>
<feature type="domain" description="Formyl transferase C-terminal" evidence="7">
    <location>
        <begin position="210"/>
        <end position="307"/>
    </location>
</feature>
<dbReference type="Proteomes" id="UP000190044">
    <property type="component" value="Unassembled WGS sequence"/>
</dbReference>
<keyword evidence="4 5" id="KW-0648">Protein biosynthesis</keyword>
<dbReference type="HAMAP" id="MF_00182">
    <property type="entry name" value="Formyl_trans"/>
    <property type="match status" value="1"/>
</dbReference>
<dbReference type="AlphaFoldDB" id="A0A1T5CGS8"/>
<dbReference type="GO" id="GO:0005829">
    <property type="term" value="C:cytosol"/>
    <property type="evidence" value="ECO:0007669"/>
    <property type="project" value="TreeGrafter"/>
</dbReference>
<dbReference type="EC" id="2.1.2.9" evidence="2 5"/>
<dbReference type="NCBIfam" id="TIGR00460">
    <property type="entry name" value="fmt"/>
    <property type="match status" value="1"/>
</dbReference>
<gene>
    <name evidence="5" type="primary">fmt</name>
    <name evidence="8" type="ORF">SAMN06295937_101062</name>
</gene>
<dbReference type="InterPro" id="IPR011034">
    <property type="entry name" value="Formyl_transferase-like_C_sf"/>
</dbReference>
<proteinExistence type="inferred from homology"/>
<dbReference type="InterPro" id="IPR041711">
    <property type="entry name" value="Met-tRNA-FMT_N"/>
</dbReference>
<dbReference type="InterPro" id="IPR044135">
    <property type="entry name" value="Met-tRNA-FMT_C"/>
</dbReference>
<dbReference type="Gene3D" id="3.40.50.12230">
    <property type="match status" value="1"/>
</dbReference>
<dbReference type="EMBL" id="FUYP01000010">
    <property type="protein sequence ID" value="SKB58659.1"/>
    <property type="molecule type" value="Genomic_DNA"/>
</dbReference>
<evidence type="ECO:0000259" key="7">
    <source>
        <dbReference type="Pfam" id="PF02911"/>
    </source>
</evidence>
<evidence type="ECO:0000313" key="9">
    <source>
        <dbReference type="Proteomes" id="UP000190044"/>
    </source>
</evidence>
<evidence type="ECO:0000256" key="2">
    <source>
        <dbReference type="ARBA" id="ARBA00012261"/>
    </source>
</evidence>
<evidence type="ECO:0000256" key="1">
    <source>
        <dbReference type="ARBA" id="ARBA00010699"/>
    </source>
</evidence>
<dbReference type="CDD" id="cd08704">
    <property type="entry name" value="Met_tRNA_FMT_C"/>
    <property type="match status" value="1"/>
</dbReference>